<keyword evidence="9" id="KW-1185">Reference proteome</keyword>
<evidence type="ECO:0000256" key="1">
    <source>
        <dbReference type="ARBA" id="ARBA00022723"/>
    </source>
</evidence>
<dbReference type="InterPro" id="IPR001841">
    <property type="entry name" value="Znf_RING"/>
</dbReference>
<dbReference type="GO" id="GO:0008270">
    <property type="term" value="F:zinc ion binding"/>
    <property type="evidence" value="ECO:0007669"/>
    <property type="project" value="UniProtKB-KW"/>
</dbReference>
<keyword evidence="5" id="KW-0175">Coiled coil</keyword>
<dbReference type="InterPro" id="IPR013083">
    <property type="entry name" value="Znf_RING/FYVE/PHD"/>
</dbReference>
<dbReference type="InParanoid" id="A0A672YIS0"/>
<evidence type="ECO:0000256" key="3">
    <source>
        <dbReference type="ARBA" id="ARBA00022833"/>
    </source>
</evidence>
<reference evidence="8" key="1">
    <citation type="submission" date="2019-06" db="EMBL/GenBank/DDBJ databases">
        <authorList>
            <consortium name="Wellcome Sanger Institute Data Sharing"/>
        </authorList>
    </citation>
    <scope>NUCLEOTIDE SEQUENCE [LARGE SCALE GENOMIC DNA]</scope>
</reference>
<dbReference type="Proteomes" id="UP000472271">
    <property type="component" value="Chromosome 9"/>
</dbReference>
<evidence type="ECO:0000259" key="7">
    <source>
        <dbReference type="PROSITE" id="PS50119"/>
    </source>
</evidence>
<evidence type="ECO:0000259" key="6">
    <source>
        <dbReference type="PROSITE" id="PS50089"/>
    </source>
</evidence>
<proteinExistence type="predicted"/>
<dbReference type="Ensembl" id="ENSSORT00005004586.1">
    <property type="protein sequence ID" value="ENSSORP00005004453.1"/>
    <property type="gene ID" value="ENSSORG00005002700.1"/>
</dbReference>
<sequence>MNSGFLSCHVCSETFKDPVSLSCNHSFCSNCLKEFWEKTKNKNCPICKRKSSKDEPLVNFSLKELADSFVGRLNVGSSETEKGEKKVEVVCSKHQEEPKLFCKDENRAVCSICDFPHHREHTVVPVEEAVTEMKDQLKSDLKSLQEKKKKYEETQKTYDAIIQHLKKQVLFTENQIRAEFNKLHQFLREEEESRLAALREEEETHILGQIFSFLFICECFHLQPFVSVATFLS</sequence>
<dbReference type="PANTHER" id="PTHR24103">
    <property type="entry name" value="E3 UBIQUITIN-PROTEIN LIGASE TRIM"/>
    <property type="match status" value="1"/>
</dbReference>
<keyword evidence="1" id="KW-0479">Metal-binding</keyword>
<evidence type="ECO:0000256" key="2">
    <source>
        <dbReference type="ARBA" id="ARBA00022771"/>
    </source>
</evidence>
<feature type="coiled-coil region" evidence="5">
    <location>
        <begin position="127"/>
        <end position="161"/>
    </location>
</feature>
<dbReference type="SMART" id="SM00184">
    <property type="entry name" value="RING"/>
    <property type="match status" value="1"/>
</dbReference>
<organism evidence="8 9">
    <name type="scientific">Sphaeramia orbicularis</name>
    <name type="common">orbiculate cardinalfish</name>
    <dbReference type="NCBI Taxonomy" id="375764"/>
    <lineage>
        <taxon>Eukaryota</taxon>
        <taxon>Metazoa</taxon>
        <taxon>Chordata</taxon>
        <taxon>Craniata</taxon>
        <taxon>Vertebrata</taxon>
        <taxon>Euteleostomi</taxon>
        <taxon>Actinopterygii</taxon>
        <taxon>Neopterygii</taxon>
        <taxon>Teleostei</taxon>
        <taxon>Neoteleostei</taxon>
        <taxon>Acanthomorphata</taxon>
        <taxon>Gobiaria</taxon>
        <taxon>Kurtiformes</taxon>
        <taxon>Apogonoidei</taxon>
        <taxon>Apogonidae</taxon>
        <taxon>Apogoninae</taxon>
        <taxon>Sphaeramia</taxon>
    </lineage>
</organism>
<dbReference type="AlphaFoldDB" id="A0A672YIS0"/>
<evidence type="ECO:0000313" key="8">
    <source>
        <dbReference type="Ensembl" id="ENSSORP00005004453.1"/>
    </source>
</evidence>
<dbReference type="InterPro" id="IPR017907">
    <property type="entry name" value="Znf_RING_CS"/>
</dbReference>
<dbReference type="SUPFAM" id="SSF57845">
    <property type="entry name" value="B-box zinc-binding domain"/>
    <property type="match status" value="1"/>
</dbReference>
<dbReference type="PROSITE" id="PS50119">
    <property type="entry name" value="ZF_BBOX"/>
    <property type="match status" value="1"/>
</dbReference>
<feature type="domain" description="RING-type" evidence="6">
    <location>
        <begin position="8"/>
        <end position="48"/>
    </location>
</feature>
<keyword evidence="3" id="KW-0862">Zinc</keyword>
<dbReference type="InterPro" id="IPR027370">
    <property type="entry name" value="Znf-RING_euk"/>
</dbReference>
<dbReference type="Pfam" id="PF00643">
    <property type="entry name" value="zf-B_box"/>
    <property type="match status" value="1"/>
</dbReference>
<dbReference type="PROSITE" id="PS50089">
    <property type="entry name" value="ZF_RING_2"/>
    <property type="match status" value="1"/>
</dbReference>
<evidence type="ECO:0000313" key="9">
    <source>
        <dbReference type="Proteomes" id="UP000472271"/>
    </source>
</evidence>
<reference evidence="8" key="3">
    <citation type="submission" date="2025-09" db="UniProtKB">
        <authorList>
            <consortium name="Ensembl"/>
        </authorList>
    </citation>
    <scope>IDENTIFICATION</scope>
</reference>
<dbReference type="InterPro" id="IPR050143">
    <property type="entry name" value="TRIM/RBCC"/>
</dbReference>
<dbReference type="Gene3D" id="3.30.160.60">
    <property type="entry name" value="Classic Zinc Finger"/>
    <property type="match status" value="1"/>
</dbReference>
<dbReference type="Gene3D" id="3.30.40.10">
    <property type="entry name" value="Zinc/RING finger domain, C3HC4 (zinc finger)"/>
    <property type="match status" value="1"/>
</dbReference>
<feature type="domain" description="B box-type" evidence="7">
    <location>
        <begin position="86"/>
        <end position="126"/>
    </location>
</feature>
<dbReference type="Pfam" id="PF13445">
    <property type="entry name" value="zf-RING_UBOX"/>
    <property type="match status" value="1"/>
</dbReference>
<accession>A0A672YIS0</accession>
<name>A0A672YIS0_9TELE</name>
<dbReference type="SUPFAM" id="SSF57850">
    <property type="entry name" value="RING/U-box"/>
    <property type="match status" value="1"/>
</dbReference>
<dbReference type="SMART" id="SM00336">
    <property type="entry name" value="BBOX"/>
    <property type="match status" value="1"/>
</dbReference>
<evidence type="ECO:0000256" key="4">
    <source>
        <dbReference type="PROSITE-ProRule" id="PRU00024"/>
    </source>
</evidence>
<protein>
    <submittedName>
        <fullName evidence="8">Uncharacterized protein</fullName>
    </submittedName>
</protein>
<keyword evidence="2 4" id="KW-0863">Zinc-finger</keyword>
<evidence type="ECO:0000256" key="5">
    <source>
        <dbReference type="SAM" id="Coils"/>
    </source>
</evidence>
<dbReference type="InterPro" id="IPR000315">
    <property type="entry name" value="Znf_B-box"/>
</dbReference>
<reference evidence="8" key="2">
    <citation type="submission" date="2025-08" db="UniProtKB">
        <authorList>
            <consortium name="Ensembl"/>
        </authorList>
    </citation>
    <scope>IDENTIFICATION</scope>
</reference>
<dbReference type="PROSITE" id="PS00518">
    <property type="entry name" value="ZF_RING_1"/>
    <property type="match status" value="1"/>
</dbReference>